<name>A0A0C2IWD8_THEKT</name>
<organism evidence="1 2">
    <name type="scientific">Thelohanellus kitauei</name>
    <name type="common">Myxosporean</name>
    <dbReference type="NCBI Taxonomy" id="669202"/>
    <lineage>
        <taxon>Eukaryota</taxon>
        <taxon>Metazoa</taxon>
        <taxon>Cnidaria</taxon>
        <taxon>Myxozoa</taxon>
        <taxon>Myxosporea</taxon>
        <taxon>Bivalvulida</taxon>
        <taxon>Platysporina</taxon>
        <taxon>Myxobolidae</taxon>
        <taxon>Thelohanellus</taxon>
    </lineage>
</organism>
<gene>
    <name evidence="1" type="ORF">RF11_11267</name>
</gene>
<proteinExistence type="predicted"/>
<keyword evidence="2" id="KW-1185">Reference proteome</keyword>
<dbReference type="AlphaFoldDB" id="A0A0C2IWD8"/>
<accession>A0A0C2IWD8</accession>
<reference evidence="1 2" key="1">
    <citation type="journal article" date="2014" name="Genome Biol. Evol.">
        <title>The genome of the myxosporean Thelohanellus kitauei shows adaptations to nutrient acquisition within its fish host.</title>
        <authorList>
            <person name="Yang Y."/>
            <person name="Xiong J."/>
            <person name="Zhou Z."/>
            <person name="Huo F."/>
            <person name="Miao W."/>
            <person name="Ran C."/>
            <person name="Liu Y."/>
            <person name="Zhang J."/>
            <person name="Feng J."/>
            <person name="Wang M."/>
            <person name="Wang M."/>
            <person name="Wang L."/>
            <person name="Yao B."/>
        </authorList>
    </citation>
    <scope>NUCLEOTIDE SEQUENCE [LARGE SCALE GENOMIC DNA]</scope>
    <source>
        <strain evidence="1">Wuqing</strain>
    </source>
</reference>
<evidence type="ECO:0000313" key="2">
    <source>
        <dbReference type="Proteomes" id="UP000031668"/>
    </source>
</evidence>
<evidence type="ECO:0000313" key="1">
    <source>
        <dbReference type="EMBL" id="KII61182.1"/>
    </source>
</evidence>
<sequence length="248" mass="29374">MERKNHATYLKVWETLSTQMNLNITNSMSDFELAAFNAFRTFYPGSSHTCCFFHLSQSIWRKVQGLGLESDYTNNDEIRTAIKSPAALAFCPEEEVISSFELLEDRLNLSNFIQRVQSLYHYFEDAYIGRFNRRNRSIPPFPIPIWNQYNRVIENQPRTNNSVEGWHRAFSSIFNGPHLNSYNFIKKLIEEEALTHYRLNRIEVGDELKPSLNPKYIRINQRIHQFVLSYNQHERLQYLNVLSDTFTF</sequence>
<dbReference type="Proteomes" id="UP000031668">
    <property type="component" value="Unassembled WGS sequence"/>
</dbReference>
<protein>
    <recommendedName>
        <fullName evidence="3">MULE transposase domain-containing protein</fullName>
    </recommendedName>
</protein>
<dbReference type="OMA" id="ENQPRTN"/>
<dbReference type="OrthoDB" id="10051448at2759"/>
<dbReference type="EMBL" id="JWZT01005374">
    <property type="protein sequence ID" value="KII61182.1"/>
    <property type="molecule type" value="Genomic_DNA"/>
</dbReference>
<evidence type="ECO:0008006" key="3">
    <source>
        <dbReference type="Google" id="ProtNLM"/>
    </source>
</evidence>
<comment type="caution">
    <text evidence="1">The sequence shown here is derived from an EMBL/GenBank/DDBJ whole genome shotgun (WGS) entry which is preliminary data.</text>
</comment>